<evidence type="ECO:0000313" key="1">
    <source>
        <dbReference type="EMBL" id="QJH93233.1"/>
    </source>
</evidence>
<organism evidence="1">
    <name type="scientific">viral metagenome</name>
    <dbReference type="NCBI Taxonomy" id="1070528"/>
    <lineage>
        <taxon>unclassified sequences</taxon>
        <taxon>metagenomes</taxon>
        <taxon>organismal metagenomes</taxon>
    </lineage>
</organism>
<reference evidence="1" key="1">
    <citation type="submission" date="2020-03" db="EMBL/GenBank/DDBJ databases">
        <title>The deep terrestrial virosphere.</title>
        <authorList>
            <person name="Holmfeldt K."/>
            <person name="Nilsson E."/>
            <person name="Simone D."/>
            <person name="Lopez-Fernandez M."/>
            <person name="Wu X."/>
            <person name="de Brujin I."/>
            <person name="Lundin D."/>
            <person name="Andersson A."/>
            <person name="Bertilsson S."/>
            <person name="Dopson M."/>
        </authorList>
    </citation>
    <scope>NUCLEOTIDE SEQUENCE</scope>
    <source>
        <strain evidence="1">MM171B03584</strain>
    </source>
</reference>
<protein>
    <submittedName>
        <fullName evidence="1">Uncharacterized protein</fullName>
    </submittedName>
</protein>
<dbReference type="AlphaFoldDB" id="A0A6M3X7W9"/>
<sequence>MDKIEHACMTIISELKKGAYSYAQLEFLKRFFTIIVETTDKLMKKEVTTE</sequence>
<gene>
    <name evidence="1" type="ORF">MM171B03584_0007</name>
</gene>
<dbReference type="EMBL" id="MT143958">
    <property type="protein sequence ID" value="QJH93233.1"/>
    <property type="molecule type" value="Genomic_DNA"/>
</dbReference>
<proteinExistence type="predicted"/>
<accession>A0A6M3X7W9</accession>
<name>A0A6M3X7W9_9ZZZZ</name>